<evidence type="ECO:0000313" key="4">
    <source>
        <dbReference type="Proteomes" id="UP000067434"/>
    </source>
</evidence>
<name>A0A0F7FH88_9CREN</name>
<reference evidence="3 4" key="1">
    <citation type="journal article" date="2015" name="Stand. Genomic Sci.">
        <title>Complete genome sequence of and proposal of Thermofilum uzonense sp. nov. a novel hyperthermophilic crenarchaeon and emended description of the genus Thermofilum.</title>
        <authorList>
            <person name="Toshchakov S.V."/>
            <person name="Korzhenkov A.A."/>
            <person name="Samarov N.I."/>
            <person name="Mazunin I.O."/>
            <person name="Mozhey O.I."/>
            <person name="Shmyr I.S."/>
            <person name="Derbikova K.S."/>
            <person name="Taranov E.A."/>
            <person name="Dominova I.N."/>
            <person name="Bonch-Osmolovskaya E.A."/>
            <person name="Patrushev M.V."/>
            <person name="Podosokorskaya O.A."/>
            <person name="Kublanov I.V."/>
        </authorList>
    </citation>
    <scope>NUCLEOTIDE SEQUENCE [LARGE SCALE GENOMIC DNA]</scope>
    <source>
        <strain evidence="3 4">1807-2</strain>
    </source>
</reference>
<proteinExistence type="predicted"/>
<dbReference type="Pfam" id="PF04734">
    <property type="entry name" value="Ceramidase_alk"/>
    <property type="match status" value="1"/>
</dbReference>
<dbReference type="STRING" id="1550241.MA03_04270"/>
<keyword evidence="1" id="KW-0479">Metal-binding</keyword>
<comment type="cofactor">
    <cofactor evidence="1">
        <name>Zn(2+)</name>
        <dbReference type="ChEBI" id="CHEBI:29105"/>
    </cofactor>
    <text evidence="1">Binds 1 zinc ion per subunit.</text>
</comment>
<dbReference type="GO" id="GO:0046514">
    <property type="term" value="P:ceramide catabolic process"/>
    <property type="evidence" value="ECO:0007669"/>
    <property type="project" value="InterPro"/>
</dbReference>
<dbReference type="PANTHER" id="PTHR12670:SF1">
    <property type="entry name" value="NEUTRAL CERAMIDASE"/>
    <property type="match status" value="1"/>
</dbReference>
<feature type="binding site" evidence="1">
    <location>
        <position position="190"/>
    </location>
    <ligand>
        <name>Zn(2+)</name>
        <dbReference type="ChEBI" id="CHEBI:29105"/>
    </ligand>
</feature>
<organism evidence="3 4">
    <name type="scientific">Infirmifilum uzonense</name>
    <dbReference type="NCBI Taxonomy" id="1550241"/>
    <lineage>
        <taxon>Archaea</taxon>
        <taxon>Thermoproteota</taxon>
        <taxon>Thermoprotei</taxon>
        <taxon>Thermofilales</taxon>
        <taxon>Thermofilaceae</taxon>
        <taxon>Infirmifilum</taxon>
    </lineage>
</organism>
<dbReference type="GO" id="GO:0046872">
    <property type="term" value="F:metal ion binding"/>
    <property type="evidence" value="ECO:0007669"/>
    <property type="project" value="UniProtKB-KW"/>
</dbReference>
<dbReference type="GO" id="GO:0042759">
    <property type="term" value="P:long-chain fatty acid biosynthetic process"/>
    <property type="evidence" value="ECO:0007669"/>
    <property type="project" value="TreeGrafter"/>
</dbReference>
<dbReference type="GO" id="GO:0046512">
    <property type="term" value="P:sphingosine biosynthetic process"/>
    <property type="evidence" value="ECO:0007669"/>
    <property type="project" value="TreeGrafter"/>
</dbReference>
<gene>
    <name evidence="3" type="ORF">MA03_04270</name>
</gene>
<dbReference type="Proteomes" id="UP000067434">
    <property type="component" value="Chromosome"/>
</dbReference>
<evidence type="ECO:0000259" key="2">
    <source>
        <dbReference type="Pfam" id="PF04734"/>
    </source>
</evidence>
<keyword evidence="1" id="KW-0862">Zinc</keyword>
<keyword evidence="4" id="KW-1185">Reference proteome</keyword>
<dbReference type="GO" id="GO:0005576">
    <property type="term" value="C:extracellular region"/>
    <property type="evidence" value="ECO:0007669"/>
    <property type="project" value="TreeGrafter"/>
</dbReference>
<dbReference type="InterPro" id="IPR006823">
    <property type="entry name" value="Ceramidase_alk"/>
</dbReference>
<sequence length="422" mass="46850">MNYKERYSMLRVGCGKAVITPENPAGHPLAGYIRRKEPSQGVHDDIFVKVLLLESGGLRVLITSFDLLGVDENLYASAKSRVASSREVFIAVGTHTHSAPASLFKSPLLTFGDEVFDKLYFDYVLDSLEHAVLEAEEKLSQASVSLYTAKVKGVATDRDDPAREINDKSTLLVFSSRNGDKCGLLHFGVHPTVLGPENLLISRDLVGYATDYIEEKLGVKTCLFVNGEAGNVSTRFVRKGQNFSEAQRLGVLLARQTIGSAPIFTTKEARAEDISVEQHQVDLRLKHPSEKLSEVSFFSEVGREKTDRRSEAAMEGKELLEKLSGLKAWPRNVQAIIVRLTLKGILHSIWLPFEVSSGLFEARASTSLPTLIVSYANGYYAYLAPEATKSYEYIFELVSKQDKVRIRGQIQAMINDRSLKDN</sequence>
<dbReference type="HOGENOM" id="CLU_030011_5_0_2"/>
<evidence type="ECO:0000313" key="3">
    <source>
        <dbReference type="EMBL" id="AKG38655.1"/>
    </source>
</evidence>
<dbReference type="EMBL" id="CP009961">
    <property type="protein sequence ID" value="AKG38655.1"/>
    <property type="molecule type" value="Genomic_DNA"/>
</dbReference>
<protein>
    <recommendedName>
        <fullName evidence="2">Neutral/alkaline non-lysosomal ceramidase N-terminal domain-containing protein</fullName>
    </recommendedName>
</protein>
<dbReference type="GO" id="GO:0017040">
    <property type="term" value="F:N-acylsphingosine amidohydrolase activity"/>
    <property type="evidence" value="ECO:0007669"/>
    <property type="project" value="InterPro"/>
</dbReference>
<dbReference type="PATRIC" id="fig|1550241.5.peg.907"/>
<dbReference type="PANTHER" id="PTHR12670">
    <property type="entry name" value="CERAMIDASE"/>
    <property type="match status" value="1"/>
</dbReference>
<dbReference type="AlphaFoldDB" id="A0A0F7FH88"/>
<dbReference type="KEGG" id="thf:MA03_04270"/>
<feature type="domain" description="Neutral/alkaline non-lysosomal ceramidase N-terminal" evidence="2">
    <location>
        <begin position="11"/>
        <end position="219"/>
    </location>
</feature>
<accession>A0A0F7FH88</accession>
<feature type="binding site" evidence="1">
    <location>
        <position position="95"/>
    </location>
    <ligand>
        <name>Zn(2+)</name>
        <dbReference type="ChEBI" id="CHEBI:29105"/>
    </ligand>
</feature>
<evidence type="ECO:0000256" key="1">
    <source>
        <dbReference type="PIRSR" id="PIRSR606823-2"/>
    </source>
</evidence>
<dbReference type="InterPro" id="IPR031329">
    <property type="entry name" value="NEUT/ALK_ceramidase_N"/>
</dbReference>
<dbReference type="GO" id="GO:0016020">
    <property type="term" value="C:membrane"/>
    <property type="evidence" value="ECO:0007669"/>
    <property type="project" value="GOC"/>
</dbReference>